<dbReference type="InterPro" id="IPR023529">
    <property type="entry name" value="ProQ"/>
</dbReference>
<evidence type="ECO:0000313" key="6">
    <source>
        <dbReference type="Proteomes" id="UP000680679"/>
    </source>
</evidence>
<evidence type="ECO:0000256" key="1">
    <source>
        <dbReference type="ARBA" id="ARBA00022490"/>
    </source>
</evidence>
<keyword evidence="2" id="KW-0694">RNA-binding</keyword>
<keyword evidence="6" id="KW-1185">Reference proteome</keyword>
<dbReference type="RefSeq" id="WP_213382237.1">
    <property type="nucleotide sequence ID" value="NZ_AP024564.1"/>
</dbReference>
<evidence type="ECO:0000256" key="2">
    <source>
        <dbReference type="ARBA" id="ARBA00022884"/>
    </source>
</evidence>
<keyword evidence="3" id="KW-0143">Chaperone</keyword>
<dbReference type="Gene3D" id="1.10.1710.10">
    <property type="entry name" value="ProQ/FinO domain"/>
    <property type="match status" value="1"/>
</dbReference>
<organism evidence="5 6">
    <name type="scientific">Allochromatium tepidum</name>
    <dbReference type="NCBI Taxonomy" id="553982"/>
    <lineage>
        <taxon>Bacteria</taxon>
        <taxon>Pseudomonadati</taxon>
        <taxon>Pseudomonadota</taxon>
        <taxon>Gammaproteobacteria</taxon>
        <taxon>Chromatiales</taxon>
        <taxon>Chromatiaceae</taxon>
        <taxon>Allochromatium</taxon>
    </lineage>
</organism>
<protein>
    <submittedName>
        <fullName evidence="5">RNA chaperone ProQ</fullName>
    </submittedName>
</protein>
<dbReference type="InterPro" id="IPR016103">
    <property type="entry name" value="ProQ/FinO"/>
</dbReference>
<sequence>MPETKASERKKSRPPLLDLADLYPACFDWKKPQPLKIGLFDDLVEVGHDPQQVRHTLSVYCSRVRYLKSLRPDTPRVDLQGQPAGSVTAEASEHAKARLEKRWNPPAKTTAPVPELPIDAPLTEDNIVPGRLELTVKFSEIPKPMPVKSGMKIGIQTESALVVATLPPKAWKKLEKAKADWPQWVASLTGKLGTRVGADGPDVVVLENPAIQVFEKKTN</sequence>
<reference evidence="5 6" key="1">
    <citation type="submission" date="2021-04" db="EMBL/GenBank/DDBJ databases">
        <title>Complete genome sequencing of Allochromatium tepidum strain NZ.</title>
        <authorList>
            <person name="Tsukatani Y."/>
            <person name="Mori H."/>
        </authorList>
    </citation>
    <scope>NUCLEOTIDE SEQUENCE [LARGE SCALE GENOMIC DNA]</scope>
    <source>
        <strain evidence="5 6">NZ</strain>
        <plasmid evidence="5 6">pAt1</plasmid>
    </source>
</reference>
<dbReference type="PANTHER" id="PTHR38106:SF1">
    <property type="entry name" value="RNA CHAPERONE PROQ"/>
    <property type="match status" value="1"/>
</dbReference>
<dbReference type="Pfam" id="PF04352">
    <property type="entry name" value="ProQ"/>
    <property type="match status" value="1"/>
</dbReference>
<dbReference type="PANTHER" id="PTHR38106">
    <property type="entry name" value="RNA CHAPERONE PROQ"/>
    <property type="match status" value="1"/>
</dbReference>
<dbReference type="Proteomes" id="UP000680679">
    <property type="component" value="Plasmid pAt1"/>
</dbReference>
<evidence type="ECO:0000259" key="4">
    <source>
        <dbReference type="SMART" id="SM00945"/>
    </source>
</evidence>
<dbReference type="InterPro" id="IPR036442">
    <property type="entry name" value="ProQ/FinO_sf"/>
</dbReference>
<evidence type="ECO:0000256" key="3">
    <source>
        <dbReference type="ARBA" id="ARBA00023186"/>
    </source>
</evidence>
<geneLocation type="plasmid" evidence="5 6">
    <name>pAt1</name>
</geneLocation>
<gene>
    <name evidence="5" type="primary">proQ</name>
    <name evidence="5" type="ORF">Atep_30390</name>
</gene>
<evidence type="ECO:0000313" key="5">
    <source>
        <dbReference type="EMBL" id="BCU08362.1"/>
    </source>
</evidence>
<proteinExistence type="predicted"/>
<dbReference type="EMBL" id="AP024564">
    <property type="protein sequence ID" value="BCU08362.1"/>
    <property type="molecule type" value="Genomic_DNA"/>
</dbReference>
<keyword evidence="5" id="KW-0614">Plasmid</keyword>
<accession>A0ABN6GEI5</accession>
<keyword evidence="1" id="KW-0963">Cytoplasm</keyword>
<name>A0ABN6GEI5_9GAMM</name>
<dbReference type="SMART" id="SM00945">
    <property type="entry name" value="ProQ"/>
    <property type="match status" value="1"/>
</dbReference>
<feature type="domain" description="ProQ/FinO" evidence="4">
    <location>
        <begin position="7"/>
        <end position="115"/>
    </location>
</feature>
<dbReference type="SUPFAM" id="SSF48657">
    <property type="entry name" value="FinO-like"/>
    <property type="match status" value="1"/>
</dbReference>